<evidence type="ECO:0008006" key="7">
    <source>
        <dbReference type="Google" id="ProtNLM"/>
    </source>
</evidence>
<dbReference type="Pfam" id="PF02944">
    <property type="entry name" value="BESS"/>
    <property type="match status" value="1"/>
</dbReference>
<reference evidence="5 6" key="1">
    <citation type="journal article" date="2015" name="Nat. Commun.">
        <title>Lucilia cuprina genome unlocks parasitic fly biology to underpin future interventions.</title>
        <authorList>
            <person name="Anstead C.A."/>
            <person name="Korhonen P.K."/>
            <person name="Young N.D."/>
            <person name="Hall R.S."/>
            <person name="Jex A.R."/>
            <person name="Murali S.C."/>
            <person name="Hughes D.S."/>
            <person name="Lee S.F."/>
            <person name="Perry T."/>
            <person name="Stroehlein A.J."/>
            <person name="Ansell B.R."/>
            <person name="Breugelmans B."/>
            <person name="Hofmann A."/>
            <person name="Qu J."/>
            <person name="Dugan S."/>
            <person name="Lee S.L."/>
            <person name="Chao H."/>
            <person name="Dinh H."/>
            <person name="Han Y."/>
            <person name="Doddapaneni H.V."/>
            <person name="Worley K.C."/>
            <person name="Muzny D.M."/>
            <person name="Ioannidis P."/>
            <person name="Waterhouse R.M."/>
            <person name="Zdobnov E.M."/>
            <person name="James P.J."/>
            <person name="Bagnall N.H."/>
            <person name="Kotze A.C."/>
            <person name="Gibbs R.A."/>
            <person name="Richards S."/>
            <person name="Batterham P."/>
            <person name="Gasser R.B."/>
        </authorList>
    </citation>
    <scope>NUCLEOTIDE SEQUENCE [LARGE SCALE GENOMIC DNA]</scope>
    <source>
        <strain evidence="5 6">LS</strain>
        <tissue evidence="5">Full body</tissue>
    </source>
</reference>
<feature type="region of interest" description="Disordered" evidence="2">
    <location>
        <begin position="250"/>
        <end position="312"/>
    </location>
</feature>
<dbReference type="Pfam" id="PF10545">
    <property type="entry name" value="MADF_DNA_bdg"/>
    <property type="match status" value="1"/>
</dbReference>
<evidence type="ECO:0000259" key="3">
    <source>
        <dbReference type="PROSITE" id="PS51029"/>
    </source>
</evidence>
<evidence type="ECO:0000313" key="5">
    <source>
        <dbReference type="EMBL" id="KNC32644.1"/>
    </source>
</evidence>
<keyword evidence="6" id="KW-1185">Reference proteome</keyword>
<evidence type="ECO:0000256" key="2">
    <source>
        <dbReference type="SAM" id="MobiDB-lite"/>
    </source>
</evidence>
<protein>
    <recommendedName>
        <fullName evidence="7">MADF domain-containing protein</fullName>
    </recommendedName>
</protein>
<keyword evidence="1" id="KW-0539">Nucleus</keyword>
<name>A0A0L0CME7_LUCCU</name>
<dbReference type="PANTHER" id="PTHR12243:SF67">
    <property type="entry name" value="COREPRESSOR OF PANGOLIN, ISOFORM A-RELATED"/>
    <property type="match status" value="1"/>
</dbReference>
<dbReference type="Proteomes" id="UP000037069">
    <property type="component" value="Unassembled WGS sequence"/>
</dbReference>
<dbReference type="PROSITE" id="PS51029">
    <property type="entry name" value="MADF"/>
    <property type="match status" value="1"/>
</dbReference>
<dbReference type="OrthoDB" id="6433782at2759"/>
<evidence type="ECO:0000256" key="1">
    <source>
        <dbReference type="PROSITE-ProRule" id="PRU00371"/>
    </source>
</evidence>
<accession>A0A0L0CME7</accession>
<dbReference type="InterPro" id="IPR006578">
    <property type="entry name" value="MADF-dom"/>
</dbReference>
<sequence length="364" mass="42289">MNNFTLERNTYRRKLIMLVKQHPILWNKTQENYNRNRPQKIMAWHQISEQLDISVDRLRRTWENLRDQYRRDLKREVRYGFKSKWRFFNDMDFIRDMVSCKEHEFKENEFTDSDSELDVTDNQNHGVQTQCSPISTTLVAPTTTQTITNTTPTNSTISNNTSSPTNVLPFQPIMLSKQWQVSVPQPEEMSQIYNPTPVAIYTTLNAPPAPATMEPLNYQTNCDSSKDCQQPNNETSLNYETVAKQEPDLDLELDNNPPAIEIQDSTPEKSNESSNTREFQEPSVSTSCHKRSRLSVEEISDTPMASTSRSQIKTETDLNAKDDDYYFVMSLLPSLRQIPRNRKFPLRIGIMSLIAKDLEEICKE</sequence>
<organism evidence="5 6">
    <name type="scientific">Lucilia cuprina</name>
    <name type="common">Green bottle fly</name>
    <name type="synonym">Australian sheep blowfly</name>
    <dbReference type="NCBI Taxonomy" id="7375"/>
    <lineage>
        <taxon>Eukaryota</taxon>
        <taxon>Metazoa</taxon>
        <taxon>Ecdysozoa</taxon>
        <taxon>Arthropoda</taxon>
        <taxon>Hexapoda</taxon>
        <taxon>Insecta</taxon>
        <taxon>Pterygota</taxon>
        <taxon>Neoptera</taxon>
        <taxon>Endopterygota</taxon>
        <taxon>Diptera</taxon>
        <taxon>Brachycera</taxon>
        <taxon>Muscomorpha</taxon>
        <taxon>Oestroidea</taxon>
        <taxon>Calliphoridae</taxon>
        <taxon>Luciliinae</taxon>
        <taxon>Lucilia</taxon>
    </lineage>
</organism>
<dbReference type="InterPro" id="IPR004210">
    <property type="entry name" value="BESS_motif"/>
</dbReference>
<feature type="compositionally biased region" description="Polar residues" evidence="2">
    <location>
        <begin position="272"/>
        <end position="287"/>
    </location>
</feature>
<dbReference type="GO" id="GO:0003677">
    <property type="term" value="F:DNA binding"/>
    <property type="evidence" value="ECO:0007669"/>
    <property type="project" value="InterPro"/>
</dbReference>
<feature type="domain" description="BESS" evidence="4">
    <location>
        <begin position="321"/>
        <end position="360"/>
    </location>
</feature>
<dbReference type="SMART" id="SM00595">
    <property type="entry name" value="MADF"/>
    <property type="match status" value="1"/>
</dbReference>
<dbReference type="PROSITE" id="PS51031">
    <property type="entry name" value="BESS"/>
    <property type="match status" value="1"/>
</dbReference>
<proteinExistence type="predicted"/>
<evidence type="ECO:0000259" key="4">
    <source>
        <dbReference type="PROSITE" id="PS51031"/>
    </source>
</evidence>
<gene>
    <name evidence="5" type="ORF">FF38_13194</name>
</gene>
<dbReference type="PANTHER" id="PTHR12243">
    <property type="entry name" value="MADF DOMAIN TRANSCRIPTION FACTOR"/>
    <property type="match status" value="1"/>
</dbReference>
<comment type="subcellular location">
    <subcellularLocation>
        <location evidence="1">Nucleus</location>
    </subcellularLocation>
</comment>
<comment type="caution">
    <text evidence="5">The sequence shown here is derived from an EMBL/GenBank/DDBJ whole genome shotgun (WGS) entry which is preliminary data.</text>
</comment>
<dbReference type="AlphaFoldDB" id="A0A0L0CME7"/>
<dbReference type="EMBL" id="JRES01000296">
    <property type="protein sequence ID" value="KNC32644.1"/>
    <property type="molecule type" value="Genomic_DNA"/>
</dbReference>
<evidence type="ECO:0000313" key="6">
    <source>
        <dbReference type="Proteomes" id="UP000037069"/>
    </source>
</evidence>
<feature type="domain" description="MADF" evidence="3">
    <location>
        <begin position="14"/>
        <end position="99"/>
    </location>
</feature>
<dbReference type="GO" id="GO:0005634">
    <property type="term" value="C:nucleus"/>
    <property type="evidence" value="ECO:0007669"/>
    <property type="project" value="UniProtKB-SubCell"/>
</dbReference>
<dbReference type="OMA" id="ITPIWFD"/>
<dbReference type="InterPro" id="IPR039353">
    <property type="entry name" value="TF_Adf1"/>
</dbReference>